<keyword evidence="2" id="KW-1133">Transmembrane helix</keyword>
<name>A0A478FT51_9MOLU</name>
<feature type="coiled-coil region" evidence="1">
    <location>
        <begin position="238"/>
        <end position="265"/>
    </location>
</feature>
<evidence type="ECO:0000256" key="1">
    <source>
        <dbReference type="SAM" id="Coils"/>
    </source>
</evidence>
<keyword evidence="1" id="KW-0175">Coiled coil</keyword>
<feature type="coiled-coil region" evidence="1">
    <location>
        <begin position="681"/>
        <end position="708"/>
    </location>
</feature>
<keyword evidence="2" id="KW-0812">Transmembrane</keyword>
<sequence length="1117" mass="129990">MRIDKSHLSFPVSGYSVFLIDKDQYRVVKVNDDLLSSEYIEEEHFLDSGSYSVDLKTLSLAVNGELRQDVVWFQVIEDKADKYEVKRKAIGFIDYVLSILTLGIYGLILLKRSNNFNFETTSNLQDAQEKCCRLSLIEDVVGVSDLFEDSSEVSVAKNLRDDYDGFSSVRQKISELEGRQKRLGSEEEVEVFVELKDEFGDIQEIKDQVNEYRNIRSSLGSSQSIEDAIRLKRNYGDFEVVEKKISDLENKKNELLMQRAKLNLDEEFDVALSLIRKYGNFSSINSRLERSDLGAPVGGLEENSEYRRLRDAFNKFGSDEEIQEAIEFRRRYGSFEKIENEINDLKKNNFELSNQAQKLLGSDEFEQVIELRDTYGSWKKLKERVNDLEGDSQLWQQVEHKWDSLDELNDWTLIKNKFRNAQALEEQIRELENYKSLISLGDLGEVNSLRNEFGSFEQIRSKIHSLSVLKEELTNKLAVIGNQDEIQRAIELKQQHGSFNTILEKLEGVQELQKLRLENQQFRDKDEEIKKQITDLQVRNSQLDANNRQLLGQEDFDSVVALRNSYGNWNKLKEEISSLSEKNRWFEEKQRQLGSDKDLEEAAELKERFGSFQKIQDDLEAVDSLKNEFGNFEQIRNKIHYLDSDTKSLREQLTVIGNQDEIQRAIELKQQHGSFETMSNKLQKVQDLEQLRLENNQLREKNQELEEWVPIRNRYGSAGAVADEIRELENYKSSISFGDLEKVNSLRNEFGGFDQIRNKLNSLEVESNNLSRQLISIGNQDEIAAAVQLKQQYGSFHNMSEKLQGINELEHLRLENKELRDKDKQWENLANNKTLEQVLKTRLEQENENKTAKGKDLELEIENVLADLSNNGAVDILWEAQHYIPNTKEKADFLIEFKGNKGNTFRVVVESKRKEEVDSLQELSGVDSQITPEDWKKWMNQLCSYYTKAEKSIQLGLLVTNAHEVEKIGFRKIGFKDLDSKYSSQDMNLLLVHISVFKQLITLIRVLNNVYEPDVEWTFEKQEAFYSDPDMRKSYEKLIAFFKHCNKNFNSAVNASKECSKKASSVEKNLKKYLEYFDEVQKDFEKVLDNAEYYMDKPLLEGTVPLEEEMIVGEDEE</sequence>
<comment type="caution">
    <text evidence="3">The sequence shown here is derived from an EMBL/GenBank/DDBJ whole genome shotgun (WGS) entry which is preliminary data.</text>
</comment>
<organism evidence="3 4">
    <name type="scientific">Candidatus Mycoplasma haematohominis</name>
    <dbReference type="NCBI Taxonomy" id="1494318"/>
    <lineage>
        <taxon>Bacteria</taxon>
        <taxon>Bacillati</taxon>
        <taxon>Mycoplasmatota</taxon>
        <taxon>Mollicutes</taxon>
        <taxon>Mycoplasmataceae</taxon>
        <taxon>Mycoplasma</taxon>
    </lineage>
</organism>
<proteinExistence type="predicted"/>
<evidence type="ECO:0000256" key="2">
    <source>
        <dbReference type="SAM" id="Phobius"/>
    </source>
</evidence>
<dbReference type="AlphaFoldDB" id="A0A478FT51"/>
<reference evidence="3 4" key="1">
    <citation type="submission" date="2019-01" db="EMBL/GenBank/DDBJ databases">
        <title>Draft genome sequences of Candidatus Mycoplasma haemohominis SWG34-3 identified from a patient with pyrexia, anemia and liver dysfunction.</title>
        <authorList>
            <person name="Sekizuka T."/>
            <person name="Hattori N."/>
            <person name="Katano H."/>
            <person name="Takuma T."/>
            <person name="Ito T."/>
            <person name="Arai N."/>
            <person name="Yanai R."/>
            <person name="Ishii S."/>
            <person name="Miura Y."/>
            <person name="Tokunaga T."/>
            <person name="Watanabe H."/>
            <person name="Nomura N."/>
            <person name="Eguchi J."/>
            <person name="Arai T."/>
            <person name="Hasegawa H."/>
            <person name="Nakamaki T."/>
            <person name="Wakita T."/>
            <person name="Niki Y."/>
            <person name="Kuroda M."/>
        </authorList>
    </citation>
    <scope>NUCLEOTIDE SEQUENCE [LARGE SCALE GENOMIC DNA]</scope>
    <source>
        <strain evidence="3">SWG34-3</strain>
    </source>
</reference>
<evidence type="ECO:0000313" key="4">
    <source>
        <dbReference type="Proteomes" id="UP000324831"/>
    </source>
</evidence>
<dbReference type="EMBL" id="BIMN01000001">
    <property type="protein sequence ID" value="GCE63265.1"/>
    <property type="molecule type" value="Genomic_DNA"/>
</dbReference>
<keyword evidence="2" id="KW-0472">Membrane</keyword>
<accession>A0A478FT51</accession>
<feature type="coiled-coil region" evidence="1">
    <location>
        <begin position="802"/>
        <end position="860"/>
    </location>
</feature>
<dbReference type="Proteomes" id="UP000324831">
    <property type="component" value="Unassembled WGS sequence"/>
</dbReference>
<evidence type="ECO:0000313" key="3">
    <source>
        <dbReference type="EMBL" id="GCE63265.1"/>
    </source>
</evidence>
<feature type="transmembrane region" description="Helical" evidence="2">
    <location>
        <begin position="89"/>
        <end position="110"/>
    </location>
</feature>
<gene>
    <name evidence="3" type="ORF">MHSWG343_02510</name>
</gene>
<protein>
    <submittedName>
        <fullName evidence="3">Uncharacterized protein</fullName>
    </submittedName>
</protein>